<evidence type="ECO:0000259" key="5">
    <source>
        <dbReference type="PROSITE" id="PS51078"/>
    </source>
</evidence>
<keyword evidence="2" id="KW-0238">DNA-binding</keyword>
<dbReference type="SUPFAM" id="SSF46785">
    <property type="entry name" value="Winged helix' DNA-binding domain"/>
    <property type="match status" value="1"/>
</dbReference>
<dbReference type="GO" id="GO:0003677">
    <property type="term" value="F:DNA binding"/>
    <property type="evidence" value="ECO:0007669"/>
    <property type="project" value="UniProtKB-KW"/>
</dbReference>
<dbReference type="Gene3D" id="1.10.10.10">
    <property type="entry name" value="Winged helix-like DNA-binding domain superfamily/Winged helix DNA-binding domain"/>
    <property type="match status" value="1"/>
</dbReference>
<dbReference type="Pfam" id="PF01614">
    <property type="entry name" value="IclR_C"/>
    <property type="match status" value="1"/>
</dbReference>
<accession>A0A4Q7N7Z2</accession>
<dbReference type="PROSITE" id="PS51078">
    <property type="entry name" value="ICLR_ED"/>
    <property type="match status" value="1"/>
</dbReference>
<evidence type="ECO:0000256" key="1">
    <source>
        <dbReference type="ARBA" id="ARBA00023015"/>
    </source>
</evidence>
<evidence type="ECO:0000313" key="7">
    <source>
        <dbReference type="Proteomes" id="UP000292445"/>
    </source>
</evidence>
<evidence type="ECO:0000259" key="4">
    <source>
        <dbReference type="PROSITE" id="PS51077"/>
    </source>
</evidence>
<evidence type="ECO:0000256" key="3">
    <source>
        <dbReference type="ARBA" id="ARBA00023163"/>
    </source>
</evidence>
<dbReference type="PROSITE" id="PS51077">
    <property type="entry name" value="HTH_ICLR"/>
    <property type="match status" value="1"/>
</dbReference>
<keyword evidence="7" id="KW-1185">Reference proteome</keyword>
<dbReference type="InterPro" id="IPR029016">
    <property type="entry name" value="GAF-like_dom_sf"/>
</dbReference>
<dbReference type="Pfam" id="PF09339">
    <property type="entry name" value="HTH_IclR"/>
    <property type="match status" value="1"/>
</dbReference>
<dbReference type="InterPro" id="IPR050707">
    <property type="entry name" value="HTH_MetabolicPath_Reg"/>
</dbReference>
<feature type="domain" description="HTH iclR-type" evidence="4">
    <location>
        <begin position="16"/>
        <end position="76"/>
    </location>
</feature>
<dbReference type="Proteomes" id="UP000292445">
    <property type="component" value="Unassembled WGS sequence"/>
</dbReference>
<reference evidence="6 7" key="1">
    <citation type="submission" date="2019-02" db="EMBL/GenBank/DDBJ databases">
        <title>Genomic Encyclopedia of Type Strains, Phase IV (KMG-IV): sequencing the most valuable type-strain genomes for metagenomic binning, comparative biology and taxonomic classification.</title>
        <authorList>
            <person name="Goeker M."/>
        </authorList>
    </citation>
    <scope>NUCLEOTIDE SEQUENCE [LARGE SCALE GENOMIC DNA]</scope>
    <source>
        <strain evidence="6 7">K24</strain>
    </source>
</reference>
<dbReference type="GO" id="GO:0003700">
    <property type="term" value="F:DNA-binding transcription factor activity"/>
    <property type="evidence" value="ECO:0007669"/>
    <property type="project" value="TreeGrafter"/>
</dbReference>
<dbReference type="InterPro" id="IPR005471">
    <property type="entry name" value="Tscrpt_reg_IclR_N"/>
</dbReference>
<keyword evidence="3" id="KW-0804">Transcription</keyword>
<evidence type="ECO:0000256" key="2">
    <source>
        <dbReference type="ARBA" id="ARBA00023125"/>
    </source>
</evidence>
<name>A0A4Q7N7Z2_9BURK</name>
<dbReference type="InterPro" id="IPR014757">
    <property type="entry name" value="Tscrpt_reg_IclR_C"/>
</dbReference>
<dbReference type="SUPFAM" id="SSF55781">
    <property type="entry name" value="GAF domain-like"/>
    <property type="match status" value="1"/>
</dbReference>
<dbReference type="GO" id="GO:0045892">
    <property type="term" value="P:negative regulation of DNA-templated transcription"/>
    <property type="evidence" value="ECO:0007669"/>
    <property type="project" value="TreeGrafter"/>
</dbReference>
<sequence length="256" mass="27355">MPRQPSTSAAPPGNRVQVIDRAMFLLDVLMRMPRGASALELAQATELDRTTVHRVLRTLAFWGMVQAREGIYALGPKCLVLGTAQHDRLGIRRAALPHAIELQEKGVGRRRAIVSISVPALDEVVIIERIWAPSVPLNIITDIGTHFPLDASVSGRAILAAWPRERGIAHVGEERYAAASDRLEAIRAARGLSFGLSEMRPGVGTLACPVFGRGGEAVAALIVAGLALEEELDPEAPLAQHALRSAASISAVLRAS</sequence>
<dbReference type="PANTHER" id="PTHR30136:SF8">
    <property type="entry name" value="TRANSCRIPTIONAL REGULATORY PROTEIN"/>
    <property type="match status" value="1"/>
</dbReference>
<keyword evidence="1" id="KW-0805">Transcription regulation</keyword>
<protein>
    <submittedName>
        <fullName evidence="6">IclR family transcriptional regulator</fullName>
    </submittedName>
</protein>
<dbReference type="InterPro" id="IPR036390">
    <property type="entry name" value="WH_DNA-bd_sf"/>
</dbReference>
<dbReference type="Gene3D" id="3.30.450.40">
    <property type="match status" value="1"/>
</dbReference>
<feature type="domain" description="IclR-ED" evidence="5">
    <location>
        <begin position="77"/>
        <end position="255"/>
    </location>
</feature>
<proteinExistence type="predicted"/>
<dbReference type="AlphaFoldDB" id="A0A4Q7N7Z2"/>
<dbReference type="InterPro" id="IPR036388">
    <property type="entry name" value="WH-like_DNA-bd_sf"/>
</dbReference>
<gene>
    <name evidence="6" type="ORF">EV675_4770</name>
</gene>
<dbReference type="PANTHER" id="PTHR30136">
    <property type="entry name" value="HELIX-TURN-HELIX TRANSCRIPTIONAL REGULATOR, ICLR FAMILY"/>
    <property type="match status" value="1"/>
</dbReference>
<dbReference type="EMBL" id="SGXC01000003">
    <property type="protein sequence ID" value="RZS78129.1"/>
    <property type="molecule type" value="Genomic_DNA"/>
</dbReference>
<dbReference type="SMART" id="SM00346">
    <property type="entry name" value="HTH_ICLR"/>
    <property type="match status" value="1"/>
</dbReference>
<organism evidence="6 7">
    <name type="scientific">Pigmentiphaga kullae</name>
    <dbReference type="NCBI Taxonomy" id="151784"/>
    <lineage>
        <taxon>Bacteria</taxon>
        <taxon>Pseudomonadati</taxon>
        <taxon>Pseudomonadota</taxon>
        <taxon>Betaproteobacteria</taxon>
        <taxon>Burkholderiales</taxon>
        <taxon>Alcaligenaceae</taxon>
        <taxon>Pigmentiphaga</taxon>
    </lineage>
</organism>
<evidence type="ECO:0000313" key="6">
    <source>
        <dbReference type="EMBL" id="RZS78129.1"/>
    </source>
</evidence>
<dbReference type="OrthoDB" id="8678438at2"/>
<comment type="caution">
    <text evidence="6">The sequence shown here is derived from an EMBL/GenBank/DDBJ whole genome shotgun (WGS) entry which is preliminary data.</text>
</comment>